<comment type="similarity">
    <text evidence="1">Belongs to the mycobacterial PPE family.</text>
</comment>
<protein>
    <recommendedName>
        <fullName evidence="3">PPE domain-containing protein</fullName>
    </recommendedName>
</protein>
<feature type="region of interest" description="Disordered" evidence="2">
    <location>
        <begin position="479"/>
        <end position="503"/>
    </location>
</feature>
<evidence type="ECO:0000256" key="2">
    <source>
        <dbReference type="SAM" id="MobiDB-lite"/>
    </source>
</evidence>
<evidence type="ECO:0000259" key="3">
    <source>
        <dbReference type="Pfam" id="PF00823"/>
    </source>
</evidence>
<dbReference type="RefSeq" id="WP_153344027.1">
    <property type="nucleotide sequence ID" value="NZ_WEGI01000008.1"/>
</dbReference>
<dbReference type="InterPro" id="IPR038332">
    <property type="entry name" value="PPE_sf"/>
</dbReference>
<feature type="domain" description="PPE" evidence="3">
    <location>
        <begin position="127"/>
        <end position="273"/>
    </location>
</feature>
<evidence type="ECO:0000313" key="4">
    <source>
        <dbReference type="EMBL" id="MQY28219.1"/>
    </source>
</evidence>
<feature type="compositionally biased region" description="Low complexity" evidence="2">
    <location>
        <begin position="302"/>
        <end position="311"/>
    </location>
</feature>
<dbReference type="Pfam" id="PF00823">
    <property type="entry name" value="PPE"/>
    <property type="match status" value="1"/>
</dbReference>
<comment type="caution">
    <text evidence="4">The sequence shown here is derived from an EMBL/GenBank/DDBJ whole genome shotgun (WGS) entry which is preliminary data.</text>
</comment>
<dbReference type="Proteomes" id="UP000431401">
    <property type="component" value="Unassembled WGS sequence"/>
</dbReference>
<dbReference type="EMBL" id="WEGI01000008">
    <property type="protein sequence ID" value="MQY28219.1"/>
    <property type="molecule type" value="Genomic_DNA"/>
</dbReference>
<dbReference type="SUPFAM" id="SSF140459">
    <property type="entry name" value="PE/PPE dimer-like"/>
    <property type="match status" value="1"/>
</dbReference>
<organism evidence="4 5">
    <name type="scientific">Nocardia aurantia</name>
    <dbReference type="NCBI Taxonomy" id="2585199"/>
    <lineage>
        <taxon>Bacteria</taxon>
        <taxon>Bacillati</taxon>
        <taxon>Actinomycetota</taxon>
        <taxon>Actinomycetes</taxon>
        <taxon>Mycobacteriales</taxon>
        <taxon>Nocardiaceae</taxon>
        <taxon>Nocardia</taxon>
    </lineage>
</organism>
<evidence type="ECO:0000256" key="1">
    <source>
        <dbReference type="ARBA" id="ARBA00010652"/>
    </source>
</evidence>
<sequence>MPELNVDPQELLGLASTLAGTAHTTGQSLPAGWVQHAGADPVSAAAVPFLNGQTESIFNGTLDTLNGIHQTAYKIGSSAVGYTAADVEGGQRIADAGGGAIGVNPVSAQPPHDFRLAPPGGPGGGAVDPMTFAQQLHTGPGIGPATAFSGSIRDYLSTTHAGTVGQLDGVANTLQNWSTGGPLAATEVSQHRNTLDRYGSHLSGLADNIDSYTDAFSTAKSKHPTPQEIAAARKELLAAMKGKDKARLAKALARYQEVMAQSQEAFTEYTSTVGEKLGSGTGTGTGSTPTSGTGTGTGGTSSSGSSSDASSLMQMLSSLMSSMGQGANGLTGQNAQSADALGESGLDGYGYPSIPGSLDGGGGGGSGYGSGGGGNGLDTVNVGAMPMVASTAGLNTQVASTAARAAVSEPISAATAATARGGAAAGGGMPYMPMMPMGGMGGAGGGSGNDRNRVVAWHPDRLMYVDDTPYTEQVIGEKPTIAPTATPPTTPGIGNQTQSGGSA</sequence>
<dbReference type="Gene3D" id="1.20.1260.20">
    <property type="entry name" value="PPE superfamily"/>
    <property type="match status" value="1"/>
</dbReference>
<name>A0A7K0DR48_9NOCA</name>
<evidence type="ECO:0000313" key="5">
    <source>
        <dbReference type="Proteomes" id="UP000431401"/>
    </source>
</evidence>
<dbReference type="OrthoDB" id="4531752at2"/>
<feature type="region of interest" description="Disordered" evidence="2">
    <location>
        <begin position="274"/>
        <end position="311"/>
    </location>
</feature>
<proteinExistence type="inferred from homology"/>
<accession>A0A7K0DR48</accession>
<keyword evidence="5" id="KW-1185">Reference proteome</keyword>
<dbReference type="InterPro" id="IPR000030">
    <property type="entry name" value="PPE_dom"/>
</dbReference>
<reference evidence="4 5" key="1">
    <citation type="submission" date="2019-10" db="EMBL/GenBank/DDBJ databases">
        <title>Nocardia macrotermitis sp. nov. and Nocardia aurantia sp. nov., isolated from the gut of fungus growing-termite Macrotermes natalensis.</title>
        <authorList>
            <person name="Benndorf R."/>
            <person name="Schwitalla J."/>
            <person name="Martin K."/>
            <person name="De Beer W."/>
            <person name="Kaster A.-K."/>
            <person name="Vollmers J."/>
            <person name="Poulsen M."/>
            <person name="Beemelmanns C."/>
        </authorList>
    </citation>
    <scope>NUCLEOTIDE SEQUENCE [LARGE SCALE GENOMIC DNA]</scope>
    <source>
        <strain evidence="4 5">RB56</strain>
    </source>
</reference>
<dbReference type="AlphaFoldDB" id="A0A7K0DR48"/>
<gene>
    <name evidence="4" type="ORF">NRB56_38020</name>
</gene>